<evidence type="ECO:0000256" key="1">
    <source>
        <dbReference type="ARBA" id="ARBA00004141"/>
    </source>
</evidence>
<feature type="domain" description="Sugar phosphate transporter" evidence="6">
    <location>
        <begin position="254"/>
        <end position="368"/>
    </location>
</feature>
<dbReference type="Proteomes" id="UP000187013">
    <property type="component" value="Unassembled WGS sequence"/>
</dbReference>
<reference evidence="7 8" key="1">
    <citation type="submission" date="2016-08" db="EMBL/GenBank/DDBJ databases">
        <title>Draft genome sequence of allopolyploid Zygosaccharomyces rouxii.</title>
        <authorList>
            <person name="Watanabe J."/>
            <person name="Uehara K."/>
            <person name="Mogi Y."/>
            <person name="Tsukioka Y."/>
        </authorList>
    </citation>
    <scope>NUCLEOTIDE SEQUENCE [LARGE SCALE GENOMIC DNA]</scope>
    <source>
        <strain evidence="7 8">NBRC 110957</strain>
    </source>
</reference>
<gene>
    <name evidence="7" type="ORF">ZYGR_0AI05190</name>
</gene>
<dbReference type="GO" id="GO:0016020">
    <property type="term" value="C:membrane"/>
    <property type="evidence" value="ECO:0007669"/>
    <property type="project" value="UniProtKB-SubCell"/>
</dbReference>
<dbReference type="AlphaFoldDB" id="A0A1Q3AC94"/>
<feature type="transmembrane region" description="Helical" evidence="5">
    <location>
        <begin position="7"/>
        <end position="25"/>
    </location>
</feature>
<evidence type="ECO:0000256" key="5">
    <source>
        <dbReference type="SAM" id="Phobius"/>
    </source>
</evidence>
<feature type="transmembrane region" description="Helical" evidence="5">
    <location>
        <begin position="123"/>
        <end position="143"/>
    </location>
</feature>
<keyword evidence="4 5" id="KW-0472">Membrane</keyword>
<organism evidence="7 8">
    <name type="scientific">Zygosaccharomyces rouxii</name>
    <dbReference type="NCBI Taxonomy" id="4956"/>
    <lineage>
        <taxon>Eukaryota</taxon>
        <taxon>Fungi</taxon>
        <taxon>Dikarya</taxon>
        <taxon>Ascomycota</taxon>
        <taxon>Saccharomycotina</taxon>
        <taxon>Saccharomycetes</taxon>
        <taxon>Saccharomycetales</taxon>
        <taxon>Saccharomycetaceae</taxon>
        <taxon>Zygosaccharomyces</taxon>
    </lineage>
</organism>
<evidence type="ECO:0000313" key="8">
    <source>
        <dbReference type="Proteomes" id="UP000187013"/>
    </source>
</evidence>
<feature type="transmembrane region" description="Helical" evidence="5">
    <location>
        <begin position="291"/>
        <end position="310"/>
    </location>
</feature>
<proteinExistence type="predicted"/>
<feature type="transmembrane region" description="Helical" evidence="5">
    <location>
        <begin position="155"/>
        <end position="174"/>
    </location>
</feature>
<evidence type="ECO:0000313" key="7">
    <source>
        <dbReference type="EMBL" id="GAV53235.1"/>
    </source>
</evidence>
<comment type="caution">
    <text evidence="7">The sequence shown here is derived from an EMBL/GenBank/DDBJ whole genome shotgun (WGS) entry which is preliminary data.</text>
</comment>
<dbReference type="InterPro" id="IPR050186">
    <property type="entry name" value="TPT_transporter"/>
</dbReference>
<feature type="transmembrane region" description="Helical" evidence="5">
    <location>
        <begin position="194"/>
        <end position="215"/>
    </location>
</feature>
<feature type="domain" description="Sugar phosphate transporter" evidence="6">
    <location>
        <begin position="11"/>
        <end position="225"/>
    </location>
</feature>
<dbReference type="Pfam" id="PF03151">
    <property type="entry name" value="TPT"/>
    <property type="match status" value="2"/>
</dbReference>
<comment type="subcellular location">
    <subcellularLocation>
        <location evidence="1">Membrane</location>
        <topology evidence="1">Multi-pass membrane protein</topology>
    </subcellularLocation>
</comment>
<sequence length="393" mass="44513">MQSDLHGYFHIVLLCLCWYIISSFASQVTKKILTIHPLPLFLGEFQFAYTALLAALCCIIAKGSLNFHSRFPEGTLPQYHDEFHPRYQRAVFTKPTKHVFLTVLPLSIFQFVGKYFGHTATSLVPISTVASIKTLSPVCIIFLQKLFNVNNVQLGGQVCLSLTCIIVGVWVIVSEDSRVYSRVSSVTDPDSEQYSSYGILCAVSSMVIFASQNIYGKGVFTYKQENSSKLDKAVSPLPTHTERKGTLTVPESIKYDKLTLMMYISLVGFSLSFGCFMSLEFSTVYHEIRQFGISCIPWSLFFINGTFHFLQAMITYQLLGEVSTLTYSIANIMKRIVVVTVSWMVAGRQITANQMIGLLLNVFGLFLYERYNSKKKKECYHQPIHRLLPKDKF</sequence>
<feature type="transmembrane region" description="Helical" evidence="5">
    <location>
        <begin position="260"/>
        <end position="279"/>
    </location>
</feature>
<evidence type="ECO:0000256" key="2">
    <source>
        <dbReference type="ARBA" id="ARBA00022692"/>
    </source>
</evidence>
<evidence type="ECO:0000256" key="3">
    <source>
        <dbReference type="ARBA" id="ARBA00022989"/>
    </source>
</evidence>
<feature type="transmembrane region" description="Helical" evidence="5">
    <location>
        <begin position="350"/>
        <end position="368"/>
    </location>
</feature>
<evidence type="ECO:0000256" key="4">
    <source>
        <dbReference type="ARBA" id="ARBA00023136"/>
    </source>
</evidence>
<dbReference type="InterPro" id="IPR004853">
    <property type="entry name" value="Sugar_P_trans_dom"/>
</dbReference>
<accession>A0A1Q3AC94</accession>
<evidence type="ECO:0000259" key="6">
    <source>
        <dbReference type="Pfam" id="PF03151"/>
    </source>
</evidence>
<dbReference type="EMBL" id="BDGX01000035">
    <property type="protein sequence ID" value="GAV53235.1"/>
    <property type="molecule type" value="Genomic_DNA"/>
</dbReference>
<dbReference type="OrthoDB" id="1588579at2759"/>
<feature type="transmembrane region" description="Helical" evidence="5">
    <location>
        <begin position="45"/>
        <end position="65"/>
    </location>
</feature>
<keyword evidence="2 5" id="KW-0812">Transmembrane</keyword>
<dbReference type="PANTHER" id="PTHR11132">
    <property type="entry name" value="SOLUTE CARRIER FAMILY 35"/>
    <property type="match status" value="1"/>
</dbReference>
<name>A0A1Q3AC94_ZYGRO</name>
<keyword evidence="3 5" id="KW-1133">Transmembrane helix</keyword>
<protein>
    <recommendedName>
        <fullName evidence="6">Sugar phosphate transporter domain-containing protein</fullName>
    </recommendedName>
</protein>